<dbReference type="KEGG" id="msd:MYSTI_05414"/>
<dbReference type="HOGENOM" id="CLU_868270_0_0_7"/>
<feature type="transmembrane region" description="Helical" evidence="2">
    <location>
        <begin position="50"/>
        <end position="72"/>
    </location>
</feature>
<gene>
    <name evidence="3" type="ordered locus">MYSTI_05414</name>
</gene>
<evidence type="ECO:0000256" key="2">
    <source>
        <dbReference type="SAM" id="Phobius"/>
    </source>
</evidence>
<feature type="region of interest" description="Disordered" evidence="1">
    <location>
        <begin position="288"/>
        <end position="319"/>
    </location>
</feature>
<accession>L7UF75</accession>
<sequence length="319" mass="34604">MSTSLGPMVGGLLFLWLPLLLGFFTGRWVLKRVTNRSEMLAQLASSSFAVPSALVGAAMSAGLMMATSAVNAPKTLAWLQLNGVLPFTPTLELLRIVSWVAAFFVGYNLSGLFRGSAAPSPTLAGGPESSPPPPGHTSSGMRVISVMGATIAVGLGLGAVMVGMKKGGFLQTSDVGQLTELAAIQEQLRPLDSCEILYRQVDGKGRRKYPDSVVIRDCSGHFSHVAYLPVPSWASQDVSFEMSRGSTSAEWSILVDKDEVPFPALKAALEQFAPIIVAEYPRKMQEVRQRQEESQRWLEEQRRAKEQKEKESAKSTYPE</sequence>
<reference evidence="3 4" key="1">
    <citation type="journal article" date="2013" name="Genome Announc.">
        <title>Complete genome sequence of Myxococcus stipitatus strain DSM 14675, a fruiting myxobacterium.</title>
        <authorList>
            <person name="Huntley S."/>
            <person name="Kneip S."/>
            <person name="Treuner-Lange A."/>
            <person name="Sogaard-Andersen L."/>
        </authorList>
    </citation>
    <scope>NUCLEOTIDE SEQUENCE [LARGE SCALE GENOMIC DNA]</scope>
    <source>
        <strain evidence="4">DSM 14675 / JCM 12634 / Mx s8</strain>
    </source>
</reference>
<evidence type="ECO:0000313" key="3">
    <source>
        <dbReference type="EMBL" id="AGC46693.1"/>
    </source>
</evidence>
<name>L7UF75_MYXSD</name>
<protein>
    <submittedName>
        <fullName evidence="3">Uncharacterized protein</fullName>
    </submittedName>
</protein>
<proteinExistence type="predicted"/>
<dbReference type="PATRIC" id="fig|1278073.3.peg.5486"/>
<feature type="transmembrane region" description="Helical" evidence="2">
    <location>
        <begin position="12"/>
        <end position="30"/>
    </location>
</feature>
<keyword evidence="2" id="KW-0812">Transmembrane</keyword>
<feature type="compositionally biased region" description="Basic and acidic residues" evidence="1">
    <location>
        <begin position="288"/>
        <end position="313"/>
    </location>
</feature>
<dbReference type="STRING" id="1278073.MYSTI_05414"/>
<organism evidence="3 4">
    <name type="scientific">Myxococcus stipitatus (strain DSM 14675 / JCM 12634 / Mx s8)</name>
    <dbReference type="NCBI Taxonomy" id="1278073"/>
    <lineage>
        <taxon>Bacteria</taxon>
        <taxon>Pseudomonadati</taxon>
        <taxon>Myxococcota</taxon>
        <taxon>Myxococcia</taxon>
        <taxon>Myxococcales</taxon>
        <taxon>Cystobacterineae</taxon>
        <taxon>Myxococcaceae</taxon>
        <taxon>Myxococcus</taxon>
    </lineage>
</organism>
<keyword evidence="2" id="KW-1133">Transmembrane helix</keyword>
<keyword evidence="4" id="KW-1185">Reference proteome</keyword>
<dbReference type="EMBL" id="CP004025">
    <property type="protein sequence ID" value="AGC46693.1"/>
    <property type="molecule type" value="Genomic_DNA"/>
</dbReference>
<feature type="transmembrane region" description="Helical" evidence="2">
    <location>
        <begin position="93"/>
        <end position="113"/>
    </location>
</feature>
<dbReference type="AlphaFoldDB" id="L7UF75"/>
<evidence type="ECO:0000256" key="1">
    <source>
        <dbReference type="SAM" id="MobiDB-lite"/>
    </source>
</evidence>
<dbReference type="Proteomes" id="UP000011131">
    <property type="component" value="Chromosome"/>
</dbReference>
<evidence type="ECO:0000313" key="4">
    <source>
        <dbReference type="Proteomes" id="UP000011131"/>
    </source>
</evidence>
<keyword evidence="2" id="KW-0472">Membrane</keyword>
<feature type="transmembrane region" description="Helical" evidence="2">
    <location>
        <begin position="143"/>
        <end position="164"/>
    </location>
</feature>